<keyword evidence="6" id="KW-1185">Reference proteome</keyword>
<evidence type="ECO:0000256" key="4">
    <source>
        <dbReference type="SAM" id="MobiDB-lite"/>
    </source>
</evidence>
<keyword evidence="2" id="KW-0233">DNA recombination</keyword>
<dbReference type="GO" id="GO:0009295">
    <property type="term" value="C:nucleoid"/>
    <property type="evidence" value="ECO:0007669"/>
    <property type="project" value="TreeGrafter"/>
</dbReference>
<dbReference type="GO" id="GO:0006281">
    <property type="term" value="P:DNA repair"/>
    <property type="evidence" value="ECO:0007669"/>
    <property type="project" value="UniProtKB-UniRule"/>
</dbReference>
<dbReference type="RefSeq" id="WP_022635888.1">
    <property type="nucleotide sequence ID" value="NZ_ASJR01000002.1"/>
</dbReference>
<feature type="short sequence motif" description="Important for interaction with partner proteins" evidence="2">
    <location>
        <begin position="162"/>
        <end position="167"/>
    </location>
</feature>
<evidence type="ECO:0000313" key="6">
    <source>
        <dbReference type="Proteomes" id="UP000017148"/>
    </source>
</evidence>
<dbReference type="Gene3D" id="2.40.50.140">
    <property type="entry name" value="Nucleic acid-binding proteins"/>
    <property type="match status" value="1"/>
</dbReference>
<dbReference type="Pfam" id="PF00436">
    <property type="entry name" value="SSB"/>
    <property type="match status" value="1"/>
</dbReference>
<dbReference type="Proteomes" id="UP000017148">
    <property type="component" value="Unassembled WGS sequence"/>
</dbReference>
<dbReference type="SUPFAM" id="SSF50249">
    <property type="entry name" value="Nucleic acid-binding proteins"/>
    <property type="match status" value="1"/>
</dbReference>
<comment type="function">
    <text evidence="2">Plays an important role in DNA replication, recombination and repair. Binds to ssDNA and to an array of partner proteins to recruit them to their sites of action during DNA metabolism.</text>
</comment>
<dbReference type="STRING" id="1313304.CALK_0345"/>
<dbReference type="GO" id="GO:0003697">
    <property type="term" value="F:single-stranded DNA binding"/>
    <property type="evidence" value="ECO:0007669"/>
    <property type="project" value="UniProtKB-UniRule"/>
</dbReference>
<dbReference type="InterPro" id="IPR011344">
    <property type="entry name" value="ssDNA-bd"/>
</dbReference>
<comment type="caution">
    <text evidence="5">The sequence shown here is derived from an EMBL/GenBank/DDBJ whole genome shotgun (WGS) entry which is preliminary data.</text>
</comment>
<gene>
    <name evidence="5" type="ORF">CALK_0345</name>
</gene>
<keyword evidence="1 2" id="KW-0238">DNA-binding</keyword>
<dbReference type="OrthoDB" id="9809878at2"/>
<dbReference type="GO" id="GO:0006260">
    <property type="term" value="P:DNA replication"/>
    <property type="evidence" value="ECO:0007669"/>
    <property type="project" value="UniProtKB-UniRule"/>
</dbReference>
<dbReference type="CDD" id="cd04496">
    <property type="entry name" value="SSB_OBF"/>
    <property type="match status" value="1"/>
</dbReference>
<keyword evidence="2" id="KW-0227">DNA damage</keyword>
<evidence type="ECO:0000313" key="5">
    <source>
        <dbReference type="EMBL" id="ERP39175.1"/>
    </source>
</evidence>
<dbReference type="HAMAP" id="MF_00984">
    <property type="entry name" value="SSB"/>
    <property type="match status" value="1"/>
</dbReference>
<feature type="compositionally biased region" description="Low complexity" evidence="4">
    <location>
        <begin position="144"/>
        <end position="157"/>
    </location>
</feature>
<evidence type="ECO:0000256" key="1">
    <source>
        <dbReference type="ARBA" id="ARBA00023125"/>
    </source>
</evidence>
<dbReference type="InterPro" id="IPR012340">
    <property type="entry name" value="NA-bd_OB-fold"/>
</dbReference>
<organism evidence="5 6">
    <name type="scientific">Chitinivibrio alkaliphilus ACht1</name>
    <dbReference type="NCBI Taxonomy" id="1313304"/>
    <lineage>
        <taxon>Bacteria</taxon>
        <taxon>Pseudomonadati</taxon>
        <taxon>Fibrobacterota</taxon>
        <taxon>Chitinivibrionia</taxon>
        <taxon>Chitinivibrionales</taxon>
        <taxon>Chitinivibrionaceae</taxon>
        <taxon>Chitinivibrio</taxon>
    </lineage>
</organism>
<dbReference type="PROSITE" id="PS50935">
    <property type="entry name" value="SSB"/>
    <property type="match status" value="1"/>
</dbReference>
<evidence type="ECO:0000256" key="3">
    <source>
        <dbReference type="PIRNR" id="PIRNR002070"/>
    </source>
</evidence>
<dbReference type="PANTHER" id="PTHR10302">
    <property type="entry name" value="SINGLE-STRANDED DNA-BINDING PROTEIN"/>
    <property type="match status" value="1"/>
</dbReference>
<dbReference type="AlphaFoldDB" id="U7D892"/>
<accession>U7D892</accession>
<reference evidence="5 6" key="1">
    <citation type="journal article" date="2013" name="Environ. Microbiol.">
        <title>Genome analysis of Chitinivibrio alkaliphilus gen. nov., sp. nov., a novel extremely haloalkaliphilic anaerobic chitinolytic bacterium from the candidate phylum Termite Group 3.</title>
        <authorList>
            <person name="Sorokin D.Y."/>
            <person name="Gumerov V.M."/>
            <person name="Rakitin A.L."/>
            <person name="Beletsky A.V."/>
            <person name="Damste J.S."/>
            <person name="Muyzer G."/>
            <person name="Mardanov A.V."/>
            <person name="Ravin N.V."/>
        </authorList>
    </citation>
    <scope>NUCLEOTIDE SEQUENCE [LARGE SCALE GENOMIC DNA]</scope>
    <source>
        <strain evidence="5 6">ACht1</strain>
    </source>
</reference>
<dbReference type="NCBIfam" id="TIGR00621">
    <property type="entry name" value="ssb"/>
    <property type="match status" value="1"/>
</dbReference>
<feature type="region of interest" description="Disordered" evidence="4">
    <location>
        <begin position="110"/>
        <end position="167"/>
    </location>
</feature>
<dbReference type="eggNOG" id="COG0629">
    <property type="taxonomic scope" value="Bacteria"/>
</dbReference>
<protein>
    <recommendedName>
        <fullName evidence="2 3">Single-stranded DNA-binding protein</fullName>
        <shortName evidence="2">SSB</shortName>
    </recommendedName>
</protein>
<keyword evidence="2" id="KW-0235">DNA replication</keyword>
<dbReference type="EMBL" id="ASJR01000002">
    <property type="protein sequence ID" value="ERP39175.1"/>
    <property type="molecule type" value="Genomic_DNA"/>
</dbReference>
<dbReference type="InterPro" id="IPR000424">
    <property type="entry name" value="Primosome_PriB/ssb"/>
</dbReference>
<evidence type="ECO:0000256" key="2">
    <source>
        <dbReference type="HAMAP-Rule" id="MF_00984"/>
    </source>
</evidence>
<name>U7D892_9BACT</name>
<comment type="caution">
    <text evidence="2">Lacks conserved residue(s) required for the propagation of feature annotation.</text>
</comment>
<feature type="compositionally biased region" description="Low complexity" evidence="4">
    <location>
        <begin position="116"/>
        <end position="131"/>
    </location>
</feature>
<keyword evidence="2" id="KW-0234">DNA repair</keyword>
<dbReference type="PANTHER" id="PTHR10302:SF0">
    <property type="entry name" value="SINGLE-STRANDED DNA-BINDING PROTEIN, MITOCHONDRIAL"/>
    <property type="match status" value="1"/>
</dbReference>
<comment type="subunit">
    <text evidence="2">Homotetramer.</text>
</comment>
<sequence>MASGSVNKVILIGNLGVDPELRRTPNGAAVTNFTMATTRRFKTQDGQMREDTEWHNIVAWNKAAEIMSQYLRKGSKVYIEGSLQTRSWESDGIRKYRTEIVVREFNFLDSRNDNTSGQNQQSGGSFGGAQSYTQAPQDFGSGYSQQPQQSAPASQPSDMPIDDDLPF</sequence>
<dbReference type="PATRIC" id="fig|1313304.3.peg.325"/>
<dbReference type="GO" id="GO:0006310">
    <property type="term" value="P:DNA recombination"/>
    <property type="evidence" value="ECO:0007669"/>
    <property type="project" value="UniProtKB-UniRule"/>
</dbReference>
<proteinExistence type="inferred from homology"/>
<dbReference type="PIRSF" id="PIRSF002070">
    <property type="entry name" value="SSB"/>
    <property type="match status" value="1"/>
</dbReference>